<evidence type="ECO:0000256" key="4">
    <source>
        <dbReference type="ARBA" id="ARBA00022842"/>
    </source>
</evidence>
<keyword evidence="4" id="KW-0460">Magnesium</keyword>
<evidence type="ECO:0000256" key="1">
    <source>
        <dbReference type="ARBA" id="ARBA00022603"/>
    </source>
</evidence>
<keyword evidence="6" id="KW-1185">Reference proteome</keyword>
<organism evidence="5 6">
    <name type="scientific">Liquidambar formosana</name>
    <name type="common">Formosan gum</name>
    <dbReference type="NCBI Taxonomy" id="63359"/>
    <lineage>
        <taxon>Eukaryota</taxon>
        <taxon>Viridiplantae</taxon>
        <taxon>Streptophyta</taxon>
        <taxon>Embryophyta</taxon>
        <taxon>Tracheophyta</taxon>
        <taxon>Spermatophyta</taxon>
        <taxon>Magnoliopsida</taxon>
        <taxon>eudicotyledons</taxon>
        <taxon>Gunneridae</taxon>
        <taxon>Pentapetalae</taxon>
        <taxon>Saxifragales</taxon>
        <taxon>Altingiaceae</taxon>
        <taxon>Liquidambar</taxon>
    </lineage>
</organism>
<evidence type="ECO:0000313" key="6">
    <source>
        <dbReference type="Proteomes" id="UP001415857"/>
    </source>
</evidence>
<dbReference type="InterPro" id="IPR029063">
    <property type="entry name" value="SAM-dependent_MTases_sf"/>
</dbReference>
<proteinExistence type="predicted"/>
<evidence type="ECO:0000313" key="5">
    <source>
        <dbReference type="EMBL" id="KAK9286787.1"/>
    </source>
</evidence>
<gene>
    <name evidence="5" type="ORF">L1049_015192</name>
</gene>
<dbReference type="Pfam" id="PF03492">
    <property type="entry name" value="Methyltransf_7"/>
    <property type="match status" value="1"/>
</dbReference>
<dbReference type="AlphaFoldDB" id="A0AAP0S4D2"/>
<dbReference type="Proteomes" id="UP001415857">
    <property type="component" value="Unassembled WGS sequence"/>
</dbReference>
<comment type="caution">
    <text evidence="5">The sequence shown here is derived from an EMBL/GenBank/DDBJ whole genome shotgun (WGS) entry which is preliminary data.</text>
</comment>
<protein>
    <recommendedName>
        <fullName evidence="7">S-adenosylmethionine-dependent methyltransferase</fullName>
    </recommendedName>
</protein>
<dbReference type="InterPro" id="IPR042086">
    <property type="entry name" value="MeTrfase_capping"/>
</dbReference>
<dbReference type="Gene3D" id="1.10.1200.270">
    <property type="entry name" value="Methyltransferase, alpha-helical capping domain"/>
    <property type="match status" value="1"/>
</dbReference>
<keyword evidence="2" id="KW-0808">Transferase</keyword>
<dbReference type="GO" id="GO:0032259">
    <property type="term" value="P:methylation"/>
    <property type="evidence" value="ECO:0007669"/>
    <property type="project" value="UniProtKB-KW"/>
</dbReference>
<dbReference type="Gene3D" id="3.40.50.150">
    <property type="entry name" value="Vaccinia Virus protein VP39"/>
    <property type="match status" value="1"/>
</dbReference>
<reference evidence="5 6" key="1">
    <citation type="journal article" date="2024" name="Plant J.">
        <title>Genome sequences and population genomics reveal climatic adaptation and genomic divergence between two closely related sweetgum species.</title>
        <authorList>
            <person name="Xu W.Q."/>
            <person name="Ren C.Q."/>
            <person name="Zhang X.Y."/>
            <person name="Comes H.P."/>
            <person name="Liu X.H."/>
            <person name="Li Y.G."/>
            <person name="Kettle C.J."/>
            <person name="Jalonen R."/>
            <person name="Gaisberger H."/>
            <person name="Ma Y.Z."/>
            <person name="Qiu Y.X."/>
        </authorList>
    </citation>
    <scope>NUCLEOTIDE SEQUENCE [LARGE SCALE GENOMIC DNA]</scope>
    <source>
        <strain evidence="5">Hangzhou</strain>
    </source>
</reference>
<evidence type="ECO:0000256" key="3">
    <source>
        <dbReference type="ARBA" id="ARBA00022723"/>
    </source>
</evidence>
<evidence type="ECO:0000256" key="2">
    <source>
        <dbReference type="ARBA" id="ARBA00022679"/>
    </source>
</evidence>
<keyword evidence="1" id="KW-0489">Methyltransferase</keyword>
<keyword evidence="3" id="KW-0479">Metal-binding</keyword>
<sequence>MAAKETSNAYAMSGGNGLYSYTKNSNHQKDAADRAKATFMAAVVENLDIEYGTPTSKTYRITDLGCSVGPNTFIAVGNIIEAIQKKYEMELGRHSCGLPEFQVFFNDHVSNDFNTLFMNLPPERQYLVAGVPGSFYGRLFPKSSLNFVYSCFALQWLSKAPEGLGDSNSPSCNKGRIDYANAPKHVGEAYAAQFAKDMESFLGARAQEVAPRGLMAILIPGRPDGTLPAERSTGPLFHPLASCLADMANEGIISEAEIDSFNLPIYSPSPEEMRMIIQRNGCFGIAKLELKPEMRSDSPPATGDFRAGMEEIFRQHFGSEIVEQLFNRYTKKFAGRPPHTPADDGFMVGLFILLKRNP</sequence>
<dbReference type="InterPro" id="IPR005299">
    <property type="entry name" value="MeTrfase_7"/>
</dbReference>
<dbReference type="EMBL" id="JBBPBK010000004">
    <property type="protein sequence ID" value="KAK9286787.1"/>
    <property type="molecule type" value="Genomic_DNA"/>
</dbReference>
<dbReference type="GO" id="GO:0008168">
    <property type="term" value="F:methyltransferase activity"/>
    <property type="evidence" value="ECO:0007669"/>
    <property type="project" value="UniProtKB-KW"/>
</dbReference>
<dbReference type="PANTHER" id="PTHR31009">
    <property type="entry name" value="S-ADENOSYL-L-METHIONINE:CARBOXYL METHYLTRANSFERASE FAMILY PROTEIN"/>
    <property type="match status" value="1"/>
</dbReference>
<dbReference type="GO" id="GO:0046872">
    <property type="term" value="F:metal ion binding"/>
    <property type="evidence" value="ECO:0007669"/>
    <property type="project" value="UniProtKB-KW"/>
</dbReference>
<dbReference type="SUPFAM" id="SSF53335">
    <property type="entry name" value="S-adenosyl-L-methionine-dependent methyltransferases"/>
    <property type="match status" value="1"/>
</dbReference>
<name>A0AAP0S4D2_LIQFO</name>
<evidence type="ECO:0008006" key="7">
    <source>
        <dbReference type="Google" id="ProtNLM"/>
    </source>
</evidence>
<accession>A0AAP0S4D2</accession>